<sequence length="786" mass="87137">MDPFESPFSNLDVWYEWSGDPQEEADFSLAMEVWCTPNMKLSVFNTRALSITHIKEYVVCPKSSPLDPNDPKFVEALGCPCDSSVQAFEEKMKIVPGRRVVTNVDQPKTGDAQEGDLSKDALRDAPDVGLVQNEDLPENVDLSQKQNLSKHKSPESDTASLHSDSGSVIIRTEPQNNEPVDDPDNQEPASLTLGLWLQEATDTEDEPSTPTPASPPNPRKRSAKAASLPDSIPESEIDYNGTKYQNTTAGTTYERTASPSKIPRPISLQGQPYSKPEHILLPRDSAPVTEADFRRFEFETENRNMTGEEKSCWAMSPTLKTPKASAMRVDSMKERELERLSTVVSPGSPCECDDPILSFDTDQSGSTTEAEESGGISVTSSPIPDRPASEPKLVLLDETFYIHSTPDLIPAAYEIFTTFSVRLQKGRPNGWWELVLPALPRLRANDYGYVYFRFPAGQGMEIRTSTFKRYKLVESCLMAQFIASSNLIVPVRTCDAAFYGFLKDFKVTHTIRADVVDAGDGLDCIVTYHAACSIDLIKRAFWAEKCGFSIYVIGGPEGQYSCHLNAPRKRFQTIYLGSDPDSQMGISRLQVICSPSNLEMFAITWEARLPREKASTWMPRIKATFDGDGIETGLQVEYSQAENELSREIVEVVATPFTETKVSRRAPQKWALSLKKGLSFCLTLVVLAAVSFLLYRSRLGCRLCAHWDLADSASGPLENVVCVEKHELVIVRGDETMGPELVAAGPFEAELGTEPSKIEAKPVPVDPLPLRDRIDYFLGWRGPIVA</sequence>
<gene>
    <name evidence="2" type="ORF">NUU61_003889</name>
</gene>
<evidence type="ECO:0000256" key="1">
    <source>
        <dbReference type="SAM" id="MobiDB-lite"/>
    </source>
</evidence>
<feature type="region of interest" description="Disordered" evidence="1">
    <location>
        <begin position="200"/>
        <end position="266"/>
    </location>
</feature>
<feature type="compositionally biased region" description="Polar residues" evidence="1">
    <location>
        <begin position="242"/>
        <end position="259"/>
    </location>
</feature>
<feature type="region of interest" description="Disordered" evidence="1">
    <location>
        <begin position="130"/>
        <end position="166"/>
    </location>
</feature>
<protein>
    <submittedName>
        <fullName evidence="2">Uncharacterized protein</fullName>
    </submittedName>
</protein>
<organism evidence="2 3">
    <name type="scientific">Penicillium alfredii</name>
    <dbReference type="NCBI Taxonomy" id="1506179"/>
    <lineage>
        <taxon>Eukaryota</taxon>
        <taxon>Fungi</taxon>
        <taxon>Dikarya</taxon>
        <taxon>Ascomycota</taxon>
        <taxon>Pezizomycotina</taxon>
        <taxon>Eurotiomycetes</taxon>
        <taxon>Eurotiomycetidae</taxon>
        <taxon>Eurotiales</taxon>
        <taxon>Aspergillaceae</taxon>
        <taxon>Penicillium</taxon>
    </lineage>
</organism>
<comment type="caution">
    <text evidence="2">The sequence shown here is derived from an EMBL/GenBank/DDBJ whole genome shotgun (WGS) entry which is preliminary data.</text>
</comment>
<dbReference type="GeneID" id="81393639"/>
<proteinExistence type="predicted"/>
<keyword evidence="3" id="KW-1185">Reference proteome</keyword>
<dbReference type="Proteomes" id="UP001141434">
    <property type="component" value="Unassembled WGS sequence"/>
</dbReference>
<dbReference type="OrthoDB" id="4309132at2759"/>
<dbReference type="RefSeq" id="XP_056512498.1">
    <property type="nucleotide sequence ID" value="XM_056654471.1"/>
</dbReference>
<feature type="region of interest" description="Disordered" evidence="1">
    <location>
        <begin position="344"/>
        <end position="388"/>
    </location>
</feature>
<accession>A0A9W9FK63</accession>
<name>A0A9W9FK63_9EURO</name>
<evidence type="ECO:0000313" key="3">
    <source>
        <dbReference type="Proteomes" id="UP001141434"/>
    </source>
</evidence>
<feature type="compositionally biased region" description="Polar residues" evidence="1">
    <location>
        <begin position="156"/>
        <end position="166"/>
    </location>
</feature>
<dbReference type="AlphaFoldDB" id="A0A9W9FK63"/>
<reference evidence="2" key="2">
    <citation type="journal article" date="2023" name="IMA Fungus">
        <title>Comparative genomic study of the Penicillium genus elucidates a diverse pangenome and 15 lateral gene transfer events.</title>
        <authorList>
            <person name="Petersen C."/>
            <person name="Sorensen T."/>
            <person name="Nielsen M.R."/>
            <person name="Sondergaard T.E."/>
            <person name="Sorensen J.L."/>
            <person name="Fitzpatrick D.A."/>
            <person name="Frisvad J.C."/>
            <person name="Nielsen K.L."/>
        </authorList>
    </citation>
    <scope>NUCLEOTIDE SEQUENCE</scope>
    <source>
        <strain evidence="2">IBT 34128</strain>
    </source>
</reference>
<dbReference type="EMBL" id="JAPMSZ010000005">
    <property type="protein sequence ID" value="KAJ5101667.1"/>
    <property type="molecule type" value="Genomic_DNA"/>
</dbReference>
<evidence type="ECO:0000313" key="2">
    <source>
        <dbReference type="EMBL" id="KAJ5101667.1"/>
    </source>
</evidence>
<reference evidence="2" key="1">
    <citation type="submission" date="2022-11" db="EMBL/GenBank/DDBJ databases">
        <authorList>
            <person name="Petersen C."/>
        </authorList>
    </citation>
    <scope>NUCLEOTIDE SEQUENCE</scope>
    <source>
        <strain evidence="2">IBT 34128</strain>
    </source>
</reference>